<dbReference type="EMBL" id="AKOZ01000010">
    <property type="protein sequence ID" value="EJB79600.1"/>
    <property type="molecule type" value="Genomic_DNA"/>
</dbReference>
<gene>
    <name evidence="1" type="ORF">HPHPH6_1727</name>
</gene>
<evidence type="ECO:0000313" key="1">
    <source>
        <dbReference type="EMBL" id="EJB79600.1"/>
    </source>
</evidence>
<proteinExistence type="predicted"/>
<accession>J0MZ86</accession>
<dbReference type="Proteomes" id="UP000004177">
    <property type="component" value="Unassembled WGS sequence"/>
</dbReference>
<name>J0MZ86_HELPX</name>
<comment type="caution">
    <text evidence="1">The sequence shown here is derived from an EMBL/GenBank/DDBJ whole genome shotgun (WGS) entry which is preliminary data.</text>
</comment>
<protein>
    <submittedName>
        <fullName evidence="1">Uncharacterized protein</fullName>
    </submittedName>
</protein>
<sequence length="47" mass="5630">MRSKNRRHQEKISTKILLIKDFKAKMVYTQTQKDNHLGQVLLRSFKA</sequence>
<organism evidence="1 2">
    <name type="scientific">Helicobacter pylori Hp H-6</name>
    <dbReference type="NCBI Taxonomy" id="992061"/>
    <lineage>
        <taxon>Bacteria</taxon>
        <taxon>Pseudomonadati</taxon>
        <taxon>Campylobacterota</taxon>
        <taxon>Epsilonproteobacteria</taxon>
        <taxon>Campylobacterales</taxon>
        <taxon>Helicobacteraceae</taxon>
        <taxon>Helicobacter</taxon>
    </lineage>
</organism>
<reference evidence="1 2" key="1">
    <citation type="journal article" date="2013" name="Pathog. Dis.">
        <title>Genome sequences of 65 Helicobacter pylori strains isolated from asymptomatic individuals and patients with gastric cancer, peptic ulcer disease, or gastritis.</title>
        <authorList>
            <person name="Blanchard T.G."/>
            <person name="Czinn S.J."/>
            <person name="Correa P."/>
            <person name="Nakazawa T."/>
            <person name="Keelan M."/>
            <person name="Morningstar L."/>
            <person name="Santana-Cruz I."/>
            <person name="Maroo A."/>
            <person name="McCracken C."/>
            <person name="Shefchek K."/>
            <person name="Daugherty S."/>
            <person name="Song Y."/>
            <person name="Fraser C.M."/>
            <person name="Fricke W.F."/>
        </authorList>
    </citation>
    <scope>NUCLEOTIDE SEQUENCE [LARGE SCALE GENOMIC DNA]</scope>
    <source>
        <strain evidence="1 2">Hp H-6</strain>
    </source>
</reference>
<dbReference type="PATRIC" id="fig|992061.3.peg.1693"/>
<evidence type="ECO:0000313" key="2">
    <source>
        <dbReference type="Proteomes" id="UP000004177"/>
    </source>
</evidence>
<dbReference type="AlphaFoldDB" id="J0MZ86"/>